<dbReference type="GO" id="GO:0032259">
    <property type="term" value="P:methylation"/>
    <property type="evidence" value="ECO:0007669"/>
    <property type="project" value="UniProtKB-KW"/>
</dbReference>
<evidence type="ECO:0000256" key="1">
    <source>
        <dbReference type="ARBA" id="ARBA00011900"/>
    </source>
</evidence>
<evidence type="ECO:0000256" key="5">
    <source>
        <dbReference type="ARBA" id="ARBA00047942"/>
    </source>
</evidence>
<dbReference type="PROSITE" id="PS00092">
    <property type="entry name" value="N6_MTASE"/>
    <property type="match status" value="1"/>
</dbReference>
<dbReference type="InterPro" id="IPR029063">
    <property type="entry name" value="SAM-dependent_MTases_sf"/>
</dbReference>
<sequence>MLISGREGARVIKYLGSKRTLVPALAQIANLSGARTALDAFTGTTRVAQAFKALGITTAANDVASYSRVLSDCYIATDKRQINDRELRTILCDLEATPGEPGYFTETFCEKSRFFQPQNGARIDAIRNRIEAEFAADPRYPILLTSLMEAADRVDSTTGLQMAYLKQWAPRSYNNLELRVPELLDGTGTTYQRDTNALIADPATPHFDMVYLDPPYNQHRYFTNYHIWETLIRWDCPEAYGVAQKRIDARDSATHSAYNRKREMPQALQSLISQIDTDTLVLSYNNESWIDFDTLFDVVAARFEDCVALAFDYKRYVGAQIGIYNPEGTKVGKVTHLRNLEYLFVGCSAQVGARIRTAFHVPDAPAAPSEPRLLAQVG</sequence>
<comment type="catalytic activity">
    <reaction evidence="5">
        <text>a 2'-deoxyadenosine in DNA + S-adenosyl-L-methionine = an N(6)-methyl-2'-deoxyadenosine in DNA + S-adenosyl-L-homocysteine + H(+)</text>
        <dbReference type="Rhea" id="RHEA:15197"/>
        <dbReference type="Rhea" id="RHEA-COMP:12418"/>
        <dbReference type="Rhea" id="RHEA-COMP:12419"/>
        <dbReference type="ChEBI" id="CHEBI:15378"/>
        <dbReference type="ChEBI" id="CHEBI:57856"/>
        <dbReference type="ChEBI" id="CHEBI:59789"/>
        <dbReference type="ChEBI" id="CHEBI:90615"/>
        <dbReference type="ChEBI" id="CHEBI:90616"/>
        <dbReference type="EC" id="2.1.1.72"/>
    </reaction>
</comment>
<evidence type="ECO:0000256" key="2">
    <source>
        <dbReference type="ARBA" id="ARBA00022603"/>
    </source>
</evidence>
<dbReference type="GO" id="GO:0009307">
    <property type="term" value="P:DNA restriction-modification system"/>
    <property type="evidence" value="ECO:0007669"/>
    <property type="project" value="InterPro"/>
</dbReference>
<name>D6ZH54_MOBCV</name>
<keyword evidence="7" id="KW-1185">Reference proteome</keyword>
<dbReference type="eggNOG" id="COG3392">
    <property type="taxonomic scope" value="Bacteria"/>
</dbReference>
<evidence type="ECO:0000313" key="7">
    <source>
        <dbReference type="Proteomes" id="UP000006742"/>
    </source>
</evidence>
<dbReference type="HOGENOM" id="CLU_034356_0_0_11"/>
<protein>
    <recommendedName>
        <fullName evidence="1">site-specific DNA-methyltransferase (adenine-specific)</fullName>
        <ecNumber evidence="1">2.1.1.72</ecNumber>
    </recommendedName>
</protein>
<dbReference type="EC" id="2.1.1.72" evidence="1"/>
<proteinExistence type="predicted"/>
<dbReference type="Pfam" id="PF02086">
    <property type="entry name" value="MethyltransfD12"/>
    <property type="match status" value="1"/>
</dbReference>
<evidence type="ECO:0000313" key="6">
    <source>
        <dbReference type="EMBL" id="ADI67962.1"/>
    </source>
</evidence>
<dbReference type="REBASE" id="26483">
    <property type="entry name" value="M.McuHORF11643P"/>
</dbReference>
<dbReference type="SUPFAM" id="SSF53335">
    <property type="entry name" value="S-adenosyl-L-methionine-dependent methyltransferases"/>
    <property type="match status" value="1"/>
</dbReference>
<dbReference type="GO" id="GO:0009007">
    <property type="term" value="F:site-specific DNA-methyltransferase (adenine-specific) activity"/>
    <property type="evidence" value="ECO:0007669"/>
    <property type="project" value="UniProtKB-EC"/>
</dbReference>
<evidence type="ECO:0000256" key="4">
    <source>
        <dbReference type="ARBA" id="ARBA00022691"/>
    </source>
</evidence>
<evidence type="ECO:0000256" key="3">
    <source>
        <dbReference type="ARBA" id="ARBA00022679"/>
    </source>
</evidence>
<organism evidence="6 7">
    <name type="scientific">Mobiluncus curtisii (strain ATCC 43063 / DSM 2711 / V125)</name>
    <name type="common">Falcivibrio vaginalis</name>
    <dbReference type="NCBI Taxonomy" id="548479"/>
    <lineage>
        <taxon>Bacteria</taxon>
        <taxon>Bacillati</taxon>
        <taxon>Actinomycetota</taxon>
        <taxon>Actinomycetes</taxon>
        <taxon>Actinomycetales</taxon>
        <taxon>Actinomycetaceae</taxon>
        <taxon>Mobiluncus</taxon>
    </lineage>
</organism>
<dbReference type="EMBL" id="CP001992">
    <property type="protein sequence ID" value="ADI67962.1"/>
    <property type="molecule type" value="Genomic_DNA"/>
</dbReference>
<gene>
    <name evidence="6" type="ordered locus">HMPREF0573_11643</name>
</gene>
<dbReference type="KEGG" id="mcu:HMPREF0573_11643"/>
<dbReference type="STRING" id="548479.HMPREF0573_11643"/>
<keyword evidence="2 6" id="KW-0489">Methyltransferase</keyword>
<dbReference type="Proteomes" id="UP000006742">
    <property type="component" value="Chromosome"/>
</dbReference>
<accession>D6ZH54</accession>
<dbReference type="GO" id="GO:0003676">
    <property type="term" value="F:nucleic acid binding"/>
    <property type="evidence" value="ECO:0007669"/>
    <property type="project" value="InterPro"/>
</dbReference>
<keyword evidence="3 6" id="KW-0808">Transferase</keyword>
<keyword evidence="4" id="KW-0949">S-adenosyl-L-methionine</keyword>
<dbReference type="AlphaFoldDB" id="D6ZH54"/>
<reference evidence="7" key="1">
    <citation type="submission" date="2010-03" db="EMBL/GenBank/DDBJ databases">
        <title>Complete sequence of Mobiluncus curtisii ATCC 43063.</title>
        <authorList>
            <person name="Muzny D."/>
            <person name="Qin X."/>
            <person name="Deng J."/>
            <person name="Jiang H."/>
            <person name="Liu Y."/>
            <person name="Qu J."/>
            <person name="Song X.-Z."/>
            <person name="Zhang L."/>
            <person name="Thornton R."/>
            <person name="Coyle M."/>
            <person name="Francisco L."/>
            <person name="Jackson L."/>
            <person name="Javaid M."/>
            <person name="Korchina V."/>
            <person name="Kovar C."/>
            <person name="Mata R."/>
            <person name="Mathew T."/>
            <person name="Ngo R."/>
            <person name="Nguyen L."/>
            <person name="Nguyen N."/>
            <person name="Okwuonu G."/>
            <person name="Ongeri F."/>
            <person name="Pham C."/>
            <person name="Simmons D."/>
            <person name="Wilczek-Boney K."/>
            <person name="Hale W."/>
            <person name="Jakkamsetti A."/>
            <person name="Pham P."/>
            <person name="Ruth R."/>
            <person name="San Lucas F."/>
            <person name="Warren J."/>
            <person name="Zhang J."/>
            <person name="Zhao Z."/>
            <person name="Zhou C."/>
            <person name="Zhu D."/>
            <person name="Lee S."/>
            <person name="Bess C."/>
            <person name="Blankenburg K."/>
            <person name="Forbes L."/>
            <person name="Fu Q."/>
            <person name="Gubbala S."/>
            <person name="Hirani K."/>
            <person name="Jayaseelan J.C."/>
            <person name="Lara F."/>
            <person name="Munidasa M."/>
            <person name="Palculict T."/>
            <person name="Patil S."/>
            <person name="Pu L.-L."/>
            <person name="Saada N."/>
            <person name="Tang L."/>
            <person name="Weissenberger G."/>
            <person name="Zhu Y."/>
            <person name="Hemphill L."/>
            <person name="Shang Y."/>
            <person name="Youmans B."/>
            <person name="Ayvaz T."/>
            <person name="Ross M."/>
            <person name="Santibanez J."/>
            <person name="Aqrawi P."/>
            <person name="Gross S."/>
            <person name="Joshi V."/>
            <person name="Fowler G."/>
            <person name="Nazareth L."/>
            <person name="Reid J."/>
            <person name="Worley K."/>
            <person name="Petrosino J."/>
            <person name="Highlander S."/>
            <person name="Gibbs R."/>
            <person name="Gibbs R."/>
        </authorList>
    </citation>
    <scope>NUCLEOTIDE SEQUENCE [LARGE SCALE GENOMIC DNA]</scope>
    <source>
        <strain evidence="7">ATCC 43063 / DSM 2711 / V125</strain>
    </source>
</reference>
<dbReference type="InterPro" id="IPR012327">
    <property type="entry name" value="MeTrfase_D12"/>
</dbReference>
<dbReference type="InterPro" id="IPR002052">
    <property type="entry name" value="DNA_methylase_N6_adenine_CS"/>
</dbReference>